<dbReference type="GO" id="GO:0006281">
    <property type="term" value="P:DNA repair"/>
    <property type="evidence" value="ECO:0007669"/>
    <property type="project" value="InterPro"/>
</dbReference>
<dbReference type="GO" id="GO:0016740">
    <property type="term" value="F:transferase activity"/>
    <property type="evidence" value="ECO:0007669"/>
    <property type="project" value="UniProtKB-KW"/>
</dbReference>
<evidence type="ECO:0000313" key="5">
    <source>
        <dbReference type="EMBL" id="ACV08842.1"/>
    </source>
</evidence>
<dbReference type="eggNOG" id="COG0389">
    <property type="taxonomic scope" value="Bacteria"/>
</dbReference>
<gene>
    <name evidence="5" type="ordered locus">Jden_1186</name>
</gene>
<sequence length="549" mass="59787">MPDWPVIVALALAHLPPHTPAITVSGTRITAASAFARAAGVRTTMALRHAQETLPTLTCLPTPPTDILAREHERIAQVLDSFLAHLTVLRPGLTLAPIDGALRHYPDPPTFLAAVTDAITDTTGIDPWAGIANGTLPAILAARRGRILTPDESLPFIQTHPLHTLRYTTTAPTPDPELTDLLALWAKLGLHTYADLASLPPTDIATRFGARGMWAYHIAIGREEPLVSQDRNEPDITVSSTFDEPLHRADTAAFYAKQLASQLREQLVKQGLSAYELRVSARTNERILTRTWRADPTMVGALSEHAITQRVRWQCDGWLSASAICPHTPKVGPLDMVELTAVRVIPAGHHHPTLWGADNTDNDHTRRLVERLSSLVGPDGVVVPRITGGRTPADRVTYVPWDQEVTTTHGGAPHTHVSALAGVEELPWPGRLPAPAPSVTGEPVKVWVRDPAGREVRVDDLGALVSPPYRWCTAGVPLPGTEHVSGGVGDHTVTQWSGPWVLSPAWWAMSSSFDSPGESQAYLQLMSDSHPPIMVVLRGRTWWWEGTYE</sequence>
<dbReference type="Proteomes" id="UP000000628">
    <property type="component" value="Chromosome"/>
</dbReference>
<dbReference type="InterPro" id="IPR043128">
    <property type="entry name" value="Rev_trsase/Diguanyl_cyclase"/>
</dbReference>
<evidence type="ECO:0000256" key="2">
    <source>
        <dbReference type="ARBA" id="ARBA00022763"/>
    </source>
</evidence>
<dbReference type="SUPFAM" id="SSF56672">
    <property type="entry name" value="DNA/RNA polymerases"/>
    <property type="match status" value="1"/>
</dbReference>
<keyword evidence="6" id="KW-1185">Reference proteome</keyword>
<dbReference type="AlphaFoldDB" id="C7R3Y5"/>
<organism evidence="5 6">
    <name type="scientific">Jonesia denitrificans (strain ATCC 14870 / DSM 20603 / BCRC 15368 / CIP 55.134 / JCM 11481 / NBRC 15587 / NCTC 10816 / Prevot 55134)</name>
    <name type="common">Listeria denitrificans</name>
    <dbReference type="NCBI Taxonomy" id="471856"/>
    <lineage>
        <taxon>Bacteria</taxon>
        <taxon>Bacillati</taxon>
        <taxon>Actinomycetota</taxon>
        <taxon>Actinomycetes</taxon>
        <taxon>Micrococcales</taxon>
        <taxon>Jonesiaceae</taxon>
        <taxon>Jonesia</taxon>
    </lineage>
</organism>
<dbReference type="Pfam" id="PF00817">
    <property type="entry name" value="IMS"/>
    <property type="match status" value="1"/>
</dbReference>
<dbReference type="InterPro" id="IPR043502">
    <property type="entry name" value="DNA/RNA_pol_sf"/>
</dbReference>
<dbReference type="PANTHER" id="PTHR35369:SF2">
    <property type="entry name" value="BLR3025 PROTEIN"/>
    <property type="match status" value="1"/>
</dbReference>
<dbReference type="PANTHER" id="PTHR35369">
    <property type="entry name" value="BLR3025 PROTEIN-RELATED"/>
    <property type="match status" value="1"/>
</dbReference>
<accession>C7R3Y5</accession>
<dbReference type="STRING" id="471856.Jden_1186"/>
<reference evidence="5 6" key="1">
    <citation type="journal article" date="2009" name="Stand. Genomic Sci.">
        <title>Complete genome sequence of Jonesia denitrificans type strain (Prevot 55134).</title>
        <authorList>
            <person name="Pukall R."/>
            <person name="Gehrich-Schroter G."/>
            <person name="Lapidus A."/>
            <person name="Nolan M."/>
            <person name="Glavina Del Rio T."/>
            <person name="Lucas S."/>
            <person name="Chen F."/>
            <person name="Tice H."/>
            <person name="Pitluck S."/>
            <person name="Cheng J.F."/>
            <person name="Copeland A."/>
            <person name="Saunders E."/>
            <person name="Brettin T."/>
            <person name="Detter J.C."/>
            <person name="Bruce D."/>
            <person name="Goodwin L."/>
            <person name="Pati A."/>
            <person name="Ivanova N."/>
            <person name="Mavromatis K."/>
            <person name="Ovchinnikova G."/>
            <person name="Chen A."/>
            <person name="Palaniappan K."/>
            <person name="Land M."/>
            <person name="Hauser L."/>
            <person name="Chang Y.J."/>
            <person name="Jeffries C.D."/>
            <person name="Chain P."/>
            <person name="Goker M."/>
            <person name="Bristow J."/>
            <person name="Eisen J.A."/>
            <person name="Markowitz V."/>
            <person name="Hugenholtz P."/>
            <person name="Kyrpides N.C."/>
            <person name="Klenk H.P."/>
            <person name="Han C."/>
        </authorList>
    </citation>
    <scope>NUCLEOTIDE SEQUENCE [LARGE SCALE GENOMIC DNA]</scope>
    <source>
        <strain evidence="6">ATCC 14870 / DSM 20603 / BCRC 15368 / CIP 55.134 / JCM 11481 / NBRC 15587 / NCTC 10816 / Prevot 55134</strain>
    </source>
</reference>
<comment type="function">
    <text evidence="3">Poorly processive, error-prone DNA polymerase involved in untargeted mutagenesis. Copies undamaged DNA at stalled replication forks, which arise in vivo from mismatched or misaligned primer ends. These misaligned primers can be extended by PolIV. Exhibits no 3'-5' exonuclease (proofreading) activity. May be involved in translesional synthesis, in conjunction with the beta clamp from PolIII.</text>
</comment>
<dbReference type="Gene3D" id="3.30.70.270">
    <property type="match status" value="1"/>
</dbReference>
<evidence type="ECO:0000256" key="1">
    <source>
        <dbReference type="ARBA" id="ARBA00010945"/>
    </source>
</evidence>
<dbReference type="KEGG" id="jde:Jden_1186"/>
<evidence type="ECO:0000259" key="4">
    <source>
        <dbReference type="Pfam" id="PF00817"/>
    </source>
</evidence>
<dbReference type="InterPro" id="IPR050356">
    <property type="entry name" value="SulA_CellDiv_inhibitor"/>
</dbReference>
<comment type="similarity">
    <text evidence="1">Belongs to the DNA polymerase type-Y family.</text>
</comment>
<dbReference type="Gene3D" id="3.40.1170.60">
    <property type="match status" value="1"/>
</dbReference>
<dbReference type="CDD" id="cd03468">
    <property type="entry name" value="PolY_like"/>
    <property type="match status" value="1"/>
</dbReference>
<protein>
    <submittedName>
        <fullName evidence="5">Nucleotidyltransferase/DNA polymerase involved in DNA repair</fullName>
    </submittedName>
</protein>
<evidence type="ECO:0000313" key="6">
    <source>
        <dbReference type="Proteomes" id="UP000000628"/>
    </source>
</evidence>
<proteinExistence type="inferred from homology"/>
<feature type="domain" description="UmuC" evidence="4">
    <location>
        <begin position="18"/>
        <end position="142"/>
    </location>
</feature>
<name>C7R3Y5_JONDD</name>
<keyword evidence="2" id="KW-0227">DNA damage</keyword>
<dbReference type="InterPro" id="IPR001126">
    <property type="entry name" value="UmuC"/>
</dbReference>
<dbReference type="HOGENOM" id="CLU_026357_0_0_11"/>
<dbReference type="EMBL" id="CP001706">
    <property type="protein sequence ID" value="ACV08842.1"/>
    <property type="molecule type" value="Genomic_DNA"/>
</dbReference>
<keyword evidence="5" id="KW-0808">Transferase</keyword>
<evidence type="ECO:0000256" key="3">
    <source>
        <dbReference type="ARBA" id="ARBA00025589"/>
    </source>
</evidence>